<evidence type="ECO:0000256" key="1">
    <source>
        <dbReference type="ARBA" id="ARBA00008779"/>
    </source>
</evidence>
<dbReference type="PROSITE" id="PS00523">
    <property type="entry name" value="SULFATASE_1"/>
    <property type="match status" value="1"/>
</dbReference>
<feature type="chain" id="PRO_5028996537" evidence="6">
    <location>
        <begin position="21"/>
        <end position="528"/>
    </location>
</feature>
<reference evidence="8 9" key="1">
    <citation type="submission" date="2019-04" db="EMBL/GenBank/DDBJ databases">
        <authorList>
            <person name="Van Vliet M D."/>
        </authorList>
    </citation>
    <scope>NUCLEOTIDE SEQUENCE [LARGE SCALE GENOMIC DNA]</scope>
    <source>
        <strain evidence="8 9">F1</strain>
    </source>
</reference>
<feature type="region of interest" description="Disordered" evidence="5">
    <location>
        <begin position="509"/>
        <end position="528"/>
    </location>
</feature>
<keyword evidence="4" id="KW-0106">Calcium</keyword>
<protein>
    <submittedName>
        <fullName evidence="8">Arylsulfatase</fullName>
    </submittedName>
</protein>
<keyword evidence="3" id="KW-0378">Hydrolase</keyword>
<keyword evidence="9" id="KW-1185">Reference proteome</keyword>
<dbReference type="InterPro" id="IPR024607">
    <property type="entry name" value="Sulfatase_CS"/>
</dbReference>
<comment type="similarity">
    <text evidence="1">Belongs to the sulfatase family.</text>
</comment>
<evidence type="ECO:0000256" key="5">
    <source>
        <dbReference type="SAM" id="MobiDB-lite"/>
    </source>
</evidence>
<evidence type="ECO:0000256" key="6">
    <source>
        <dbReference type="SAM" id="SignalP"/>
    </source>
</evidence>
<dbReference type="Proteomes" id="UP000366872">
    <property type="component" value="Unassembled WGS sequence"/>
</dbReference>
<dbReference type="Pfam" id="PF00884">
    <property type="entry name" value="Sulfatase"/>
    <property type="match status" value="1"/>
</dbReference>
<dbReference type="InterPro" id="IPR050738">
    <property type="entry name" value="Sulfatase"/>
</dbReference>
<evidence type="ECO:0000313" key="9">
    <source>
        <dbReference type="Proteomes" id="UP000366872"/>
    </source>
</evidence>
<keyword evidence="2" id="KW-0479">Metal-binding</keyword>
<dbReference type="InterPro" id="IPR017850">
    <property type="entry name" value="Alkaline_phosphatase_core_sf"/>
</dbReference>
<dbReference type="PROSITE" id="PS00149">
    <property type="entry name" value="SULFATASE_2"/>
    <property type="match status" value="1"/>
</dbReference>
<dbReference type="RefSeq" id="WP_136078044.1">
    <property type="nucleotide sequence ID" value="NZ_CAAHFG010000001.1"/>
</dbReference>
<dbReference type="GO" id="GO:0004065">
    <property type="term" value="F:arylsulfatase activity"/>
    <property type="evidence" value="ECO:0007669"/>
    <property type="project" value="TreeGrafter"/>
</dbReference>
<dbReference type="Gene3D" id="3.30.1120.10">
    <property type="match status" value="1"/>
</dbReference>
<gene>
    <name evidence="8" type="primary">atsA_40</name>
    <name evidence="8" type="ORF">PDESU_00922</name>
</gene>
<dbReference type="GO" id="GO:0046872">
    <property type="term" value="F:metal ion binding"/>
    <property type="evidence" value="ECO:0007669"/>
    <property type="project" value="UniProtKB-KW"/>
</dbReference>
<evidence type="ECO:0000256" key="2">
    <source>
        <dbReference type="ARBA" id="ARBA00022723"/>
    </source>
</evidence>
<dbReference type="EMBL" id="CAAHFG010000001">
    <property type="protein sequence ID" value="VGO12370.1"/>
    <property type="molecule type" value="Genomic_DNA"/>
</dbReference>
<feature type="domain" description="Sulfatase N-terminal" evidence="7">
    <location>
        <begin position="26"/>
        <end position="381"/>
    </location>
</feature>
<dbReference type="Gene3D" id="3.40.720.10">
    <property type="entry name" value="Alkaline Phosphatase, subunit A"/>
    <property type="match status" value="1"/>
</dbReference>
<keyword evidence="6" id="KW-0732">Signal</keyword>
<dbReference type="SUPFAM" id="SSF53649">
    <property type="entry name" value="Alkaline phosphatase-like"/>
    <property type="match status" value="1"/>
</dbReference>
<sequence>MKIGRLIGLVLFALSMTGFSEEARTPNVVFIFADDLGYGDLGCYGATKVQSPNIDKLAAEGRRFSDAHSASAVCTPSRYALLTGDYPLRHGDHGIWGPLSYKTGLLIGTERQTLGKVFQEAGYSTACIGKWHLGFGEDMHGWNKPLKPGPLEVGFDYYFGVPQVNSGVPFVYVENHEIVGFDPNDPLKIDKKNASPTPTFPPEAGRKSPNIFAGARKAHEIYDDERTASLLIEKAKGWIGKNKAKPFFLYLPTTNIHHPFTPAPRFKGTSQCGLYGDFIHELDWMVGEVIQCLEENGVADNTLIIFTSDNGGMFNTTGQDAWDAGHRINGELLGFKFGVWEGGHRIPFIARWPGNIEAGSVSKQLLCNVDMVATMAALADVEIKPGQARDSVNLLPALTGNPQNTIREHLVLAPNKPQCLAVRKGKWMYIGGQGSGGFPGDKRGDHNFGGAPAVAYAGYKNSDIENGKIKPDAPPAQLYDLEADLAQTRNLYRDYPEVIQELDALIKSYAPPAAPPKQKKRRKKPAGK</sequence>
<evidence type="ECO:0000259" key="7">
    <source>
        <dbReference type="Pfam" id="PF00884"/>
    </source>
</evidence>
<proteinExistence type="inferred from homology"/>
<dbReference type="PANTHER" id="PTHR42693:SF53">
    <property type="entry name" value="ENDO-4-O-SULFATASE"/>
    <property type="match status" value="1"/>
</dbReference>
<evidence type="ECO:0000256" key="3">
    <source>
        <dbReference type="ARBA" id="ARBA00022801"/>
    </source>
</evidence>
<feature type="compositionally biased region" description="Basic residues" evidence="5">
    <location>
        <begin position="517"/>
        <end position="528"/>
    </location>
</feature>
<feature type="signal peptide" evidence="6">
    <location>
        <begin position="1"/>
        <end position="20"/>
    </location>
</feature>
<dbReference type="CDD" id="cd16143">
    <property type="entry name" value="ARS_like"/>
    <property type="match status" value="1"/>
</dbReference>
<evidence type="ECO:0000313" key="8">
    <source>
        <dbReference type="EMBL" id="VGO12370.1"/>
    </source>
</evidence>
<dbReference type="InterPro" id="IPR000917">
    <property type="entry name" value="Sulfatase_N"/>
</dbReference>
<evidence type="ECO:0000256" key="4">
    <source>
        <dbReference type="ARBA" id="ARBA00022837"/>
    </source>
</evidence>
<organism evidence="8 9">
    <name type="scientific">Pontiella desulfatans</name>
    <dbReference type="NCBI Taxonomy" id="2750659"/>
    <lineage>
        <taxon>Bacteria</taxon>
        <taxon>Pseudomonadati</taxon>
        <taxon>Kiritimatiellota</taxon>
        <taxon>Kiritimatiellia</taxon>
        <taxon>Kiritimatiellales</taxon>
        <taxon>Pontiellaceae</taxon>
        <taxon>Pontiella</taxon>
    </lineage>
</organism>
<dbReference type="PANTHER" id="PTHR42693">
    <property type="entry name" value="ARYLSULFATASE FAMILY MEMBER"/>
    <property type="match status" value="1"/>
</dbReference>
<dbReference type="AlphaFoldDB" id="A0A6C2TXJ8"/>
<name>A0A6C2TXJ8_PONDE</name>
<accession>A0A6C2TXJ8</accession>